<dbReference type="OMA" id="QYICINL"/>
<dbReference type="OrthoDB" id="22657at2759"/>
<dbReference type="RefSeq" id="XP_003284318.1">
    <property type="nucleotide sequence ID" value="XM_003284270.1"/>
</dbReference>
<dbReference type="GeneID" id="10510224"/>
<dbReference type="InParanoid" id="F0ZA49"/>
<feature type="non-terminal residue" evidence="1">
    <location>
        <position position="209"/>
    </location>
</feature>
<dbReference type="KEGG" id="dpp:DICPUDRAFT_27447"/>
<dbReference type="PANTHER" id="PTHR32142:SF55">
    <property type="entry name" value="ANKYRIN REPEAT-CONTAINING PROTEIN-RELATED"/>
    <property type="match status" value="1"/>
</dbReference>
<organism evidence="1 2">
    <name type="scientific">Dictyostelium purpureum</name>
    <name type="common">Slime mold</name>
    <dbReference type="NCBI Taxonomy" id="5786"/>
    <lineage>
        <taxon>Eukaryota</taxon>
        <taxon>Amoebozoa</taxon>
        <taxon>Evosea</taxon>
        <taxon>Eumycetozoa</taxon>
        <taxon>Dictyostelia</taxon>
        <taxon>Dictyosteliales</taxon>
        <taxon>Dictyosteliaceae</taxon>
        <taxon>Dictyostelium</taxon>
    </lineage>
</organism>
<dbReference type="EMBL" id="GL870962">
    <property type="protein sequence ID" value="EGC39172.1"/>
    <property type="molecule type" value="Genomic_DNA"/>
</dbReference>
<dbReference type="AlphaFoldDB" id="F0ZA49"/>
<reference evidence="2" key="1">
    <citation type="journal article" date="2011" name="Genome Biol.">
        <title>Comparative genomics of the social amoebae Dictyostelium discoideum and Dictyostelium purpureum.</title>
        <authorList>
            <consortium name="US DOE Joint Genome Institute (JGI-PGF)"/>
            <person name="Sucgang R."/>
            <person name="Kuo A."/>
            <person name="Tian X."/>
            <person name="Salerno W."/>
            <person name="Parikh A."/>
            <person name="Feasley C.L."/>
            <person name="Dalin E."/>
            <person name="Tu H."/>
            <person name="Huang E."/>
            <person name="Barry K."/>
            <person name="Lindquist E."/>
            <person name="Shapiro H."/>
            <person name="Bruce D."/>
            <person name="Schmutz J."/>
            <person name="Salamov A."/>
            <person name="Fey P."/>
            <person name="Gaudet P."/>
            <person name="Anjard C."/>
            <person name="Babu M.M."/>
            <person name="Basu S."/>
            <person name="Bushmanova Y."/>
            <person name="van der Wel H."/>
            <person name="Katoh-Kurasawa M."/>
            <person name="Dinh C."/>
            <person name="Coutinho P.M."/>
            <person name="Saito T."/>
            <person name="Elias M."/>
            <person name="Schaap P."/>
            <person name="Kay R.R."/>
            <person name="Henrissat B."/>
            <person name="Eichinger L."/>
            <person name="Rivero F."/>
            <person name="Putnam N.H."/>
            <person name="West C.M."/>
            <person name="Loomis W.F."/>
            <person name="Chisholm R.L."/>
            <person name="Shaulsky G."/>
            <person name="Strassmann J.E."/>
            <person name="Queller D.C."/>
            <person name="Kuspa A."/>
            <person name="Grigoriev I.V."/>
        </authorList>
    </citation>
    <scope>NUCLEOTIDE SEQUENCE [LARGE SCALE GENOMIC DNA]</scope>
    <source>
        <strain evidence="2">QSDP1</strain>
    </source>
</reference>
<name>F0ZA49_DICPU</name>
<accession>F0ZA49</accession>
<sequence>MIEQSDNYSLSFEILFWKVFHNRFLFELIFEVLKTMPIEYSIPSKYYVGNRITFKNICSLKWFVENSQMELLGDKLKSDQYIFIDKGSILDFFKKCNNITIIDQFLKKKENQIKNITNLISVLVESNNHEALQIALSNTNMDQNPITIEIIKNSILFSSPQVLKHLLSKYQEHQLNKPIDLEFQEKLKQDSLYWASQNTAHLDEMLQFI</sequence>
<evidence type="ECO:0000313" key="1">
    <source>
        <dbReference type="EMBL" id="EGC39172.1"/>
    </source>
</evidence>
<protein>
    <submittedName>
        <fullName evidence="1">Uncharacterized protein</fullName>
    </submittedName>
</protein>
<gene>
    <name evidence="1" type="ORF">DICPUDRAFT_27447</name>
</gene>
<dbReference type="Proteomes" id="UP000001064">
    <property type="component" value="Unassembled WGS sequence"/>
</dbReference>
<keyword evidence="2" id="KW-1185">Reference proteome</keyword>
<dbReference type="VEuPathDB" id="AmoebaDB:DICPUDRAFT_27447"/>
<dbReference type="eggNOG" id="ENOG502RIC4">
    <property type="taxonomic scope" value="Eukaryota"/>
</dbReference>
<proteinExistence type="predicted"/>
<dbReference type="PANTHER" id="PTHR32142">
    <property type="entry name" value="B BOX-TYPE DOMAIN-CONTAINING PROTEIN-RELATED"/>
    <property type="match status" value="1"/>
</dbReference>
<evidence type="ECO:0000313" key="2">
    <source>
        <dbReference type="Proteomes" id="UP000001064"/>
    </source>
</evidence>
<dbReference type="FunCoup" id="F0ZA49">
    <property type="interactions" value="937"/>
</dbReference>